<dbReference type="AlphaFoldDB" id="A0A9E7CTH0"/>
<dbReference type="KEGG" id="fbm:MQE35_10425"/>
<gene>
    <name evidence="4" type="ORF">MQE35_10425</name>
</gene>
<dbReference type="Gene3D" id="3.10.310.10">
    <property type="entry name" value="Diaminopimelate Epimerase, Chain A, domain 1"/>
    <property type="match status" value="2"/>
</dbReference>
<organism evidence="4 5">
    <name type="scientific">Abyssalbus ytuae</name>
    <dbReference type="NCBI Taxonomy" id="2926907"/>
    <lineage>
        <taxon>Bacteria</taxon>
        <taxon>Pseudomonadati</taxon>
        <taxon>Bacteroidota</taxon>
        <taxon>Flavobacteriia</taxon>
        <taxon>Flavobacteriales</taxon>
        <taxon>Flavobacteriaceae</taxon>
        <taxon>Abyssalbus</taxon>
    </lineage>
</organism>
<feature type="active site" evidence="3">
    <location>
        <position position="48"/>
    </location>
</feature>
<sequence length="294" mass="33323">MKKSLEIYQVDVFTDERFNGNPATVVWDSESLSKDLMLKLAQEFNNSETVFACFNKNNTLVLRYFTPTQEIDFCGHATIAAAIVFVKRLGSRSSIEFLTNSGPLTIHLKDGKYYYGPYEARTDEIIDGRMKEELLGVLNLSSKDLHSKYPMQIVKSVSNKLLIFLKTRKSVFGFFPNFTKLKEFSIHYNLPPVFLFSVKKDVTNLKCYGRMFAPTLGIDEDPVNGNSCITMAEYLFTHNVVEHTLFFNTPVQCIQGKLTGREGTVFIDVKEVNKQLKVSIGGTGVIVFKTKVKI</sequence>
<dbReference type="PIRSF" id="PIRSF016184">
    <property type="entry name" value="PhzC_PhzF"/>
    <property type="match status" value="1"/>
</dbReference>
<protein>
    <submittedName>
        <fullName evidence="4">PhzF family phenazine biosynthesis isomerase</fullName>
    </submittedName>
</protein>
<dbReference type="PANTHER" id="PTHR13774:SF39">
    <property type="entry name" value="BIOSYNTHESIS PROTEIN, PUTATIVE-RELATED"/>
    <property type="match status" value="1"/>
</dbReference>
<dbReference type="InterPro" id="IPR003719">
    <property type="entry name" value="Phenazine_PhzF-like"/>
</dbReference>
<evidence type="ECO:0000256" key="3">
    <source>
        <dbReference type="PIRSR" id="PIRSR016184-1"/>
    </source>
</evidence>
<keyword evidence="2 4" id="KW-0413">Isomerase</keyword>
<dbReference type="GO" id="GO:0005737">
    <property type="term" value="C:cytoplasm"/>
    <property type="evidence" value="ECO:0007669"/>
    <property type="project" value="TreeGrafter"/>
</dbReference>
<evidence type="ECO:0000313" key="5">
    <source>
        <dbReference type="Proteomes" id="UP000831290"/>
    </source>
</evidence>
<reference evidence="4" key="1">
    <citation type="submission" date="2022-03" db="EMBL/GenBank/DDBJ databases">
        <title>Description of Abyssus ytuae gen. nov., sp. nov., a novel member of the family Flavobacteriaceae isolated from the sediment of Mariana Trench.</title>
        <authorList>
            <person name="Zhang J."/>
            <person name="Xu X."/>
        </authorList>
    </citation>
    <scope>NUCLEOTIDE SEQUENCE</scope>
    <source>
        <strain evidence="4">MT3330</strain>
    </source>
</reference>
<name>A0A9E7CTH0_9FLAO</name>
<evidence type="ECO:0000256" key="2">
    <source>
        <dbReference type="ARBA" id="ARBA00023235"/>
    </source>
</evidence>
<proteinExistence type="inferred from homology"/>
<dbReference type="Pfam" id="PF02567">
    <property type="entry name" value="PhzC-PhzF"/>
    <property type="match status" value="1"/>
</dbReference>
<dbReference type="Proteomes" id="UP000831290">
    <property type="component" value="Chromosome"/>
</dbReference>
<dbReference type="RefSeq" id="WP_255841313.1">
    <property type="nucleotide sequence ID" value="NZ_CP094358.1"/>
</dbReference>
<accession>A0A9E7CTH0</accession>
<evidence type="ECO:0000313" key="4">
    <source>
        <dbReference type="EMBL" id="UOB16152.1"/>
    </source>
</evidence>
<keyword evidence="5" id="KW-1185">Reference proteome</keyword>
<evidence type="ECO:0000256" key="1">
    <source>
        <dbReference type="ARBA" id="ARBA00008270"/>
    </source>
</evidence>
<dbReference type="PANTHER" id="PTHR13774">
    <property type="entry name" value="PHENAZINE BIOSYNTHESIS PROTEIN"/>
    <property type="match status" value="1"/>
</dbReference>
<dbReference type="EMBL" id="CP094358">
    <property type="protein sequence ID" value="UOB16152.1"/>
    <property type="molecule type" value="Genomic_DNA"/>
</dbReference>
<dbReference type="SUPFAM" id="SSF54506">
    <property type="entry name" value="Diaminopimelate epimerase-like"/>
    <property type="match status" value="1"/>
</dbReference>
<comment type="similarity">
    <text evidence="1">Belongs to the PhzF family.</text>
</comment>
<dbReference type="NCBIfam" id="TIGR00654">
    <property type="entry name" value="PhzF_family"/>
    <property type="match status" value="1"/>
</dbReference>
<dbReference type="GO" id="GO:0016853">
    <property type="term" value="F:isomerase activity"/>
    <property type="evidence" value="ECO:0007669"/>
    <property type="project" value="UniProtKB-KW"/>
</dbReference>